<dbReference type="SUPFAM" id="SSF69047">
    <property type="entry name" value="Hypothetical protein YjbJ"/>
    <property type="match status" value="1"/>
</dbReference>
<evidence type="ECO:0000313" key="1">
    <source>
        <dbReference type="EMBL" id="SEK83285.1"/>
    </source>
</evidence>
<dbReference type="AlphaFoldDB" id="A0A1H7KBH5"/>
<reference evidence="1 2" key="1">
    <citation type="submission" date="2016-10" db="EMBL/GenBank/DDBJ databases">
        <authorList>
            <person name="de Groot N.N."/>
        </authorList>
    </citation>
    <scope>NUCLEOTIDE SEQUENCE [LARGE SCALE GENOMIC DNA]</scope>
    <source>
        <strain evidence="1 2">DSM 21039</strain>
    </source>
</reference>
<dbReference type="STRING" id="573321.SAMN04488505_101974"/>
<dbReference type="OrthoDB" id="9796058at2"/>
<sequence length="69" mass="8502">MKIQLHNWWELKKRLQKRYSHLSEEDLTYEYGKEQELIVRLQKKTGTSHDDMVRIIKSFQVAYLQHELL</sequence>
<name>A0A1H7KBH5_9BACT</name>
<dbReference type="Gene3D" id="1.10.1470.10">
    <property type="entry name" value="YjbJ"/>
    <property type="match status" value="1"/>
</dbReference>
<gene>
    <name evidence="1" type="ORF">SAMN04488505_101974</name>
</gene>
<organism evidence="1 2">
    <name type="scientific">Chitinophaga rupis</name>
    <dbReference type="NCBI Taxonomy" id="573321"/>
    <lineage>
        <taxon>Bacteria</taxon>
        <taxon>Pseudomonadati</taxon>
        <taxon>Bacteroidota</taxon>
        <taxon>Chitinophagia</taxon>
        <taxon>Chitinophagales</taxon>
        <taxon>Chitinophagaceae</taxon>
        <taxon>Chitinophaga</taxon>
    </lineage>
</organism>
<dbReference type="InterPro" id="IPR036629">
    <property type="entry name" value="YjbJ_sf"/>
</dbReference>
<evidence type="ECO:0000313" key="2">
    <source>
        <dbReference type="Proteomes" id="UP000198984"/>
    </source>
</evidence>
<accession>A0A1H7KBH5</accession>
<protein>
    <recommendedName>
        <fullName evidence="3">General stress protein CsbD</fullName>
    </recommendedName>
</protein>
<dbReference type="Proteomes" id="UP000198984">
    <property type="component" value="Unassembled WGS sequence"/>
</dbReference>
<proteinExistence type="predicted"/>
<keyword evidence="2" id="KW-1185">Reference proteome</keyword>
<dbReference type="EMBL" id="FOBB01000001">
    <property type="protein sequence ID" value="SEK83285.1"/>
    <property type="molecule type" value="Genomic_DNA"/>
</dbReference>
<evidence type="ECO:0008006" key="3">
    <source>
        <dbReference type="Google" id="ProtNLM"/>
    </source>
</evidence>
<dbReference type="RefSeq" id="WP_089906996.1">
    <property type="nucleotide sequence ID" value="NZ_FOBB01000001.1"/>
</dbReference>